<comment type="similarity">
    <text evidence="1">Belongs to the metallo-dependent hydrolases superfamily.</text>
</comment>
<evidence type="ECO:0000259" key="2">
    <source>
        <dbReference type="Pfam" id="PF04909"/>
    </source>
</evidence>
<gene>
    <name evidence="3" type="ordered locus">Bcen_6400</name>
</gene>
<keyword evidence="3" id="KW-0378">Hydrolase</keyword>
<dbReference type="InterPro" id="IPR052350">
    <property type="entry name" value="Metallo-dep_Lactonases"/>
</dbReference>
<name>A0A0H2Y2M3_BURO1</name>
<reference evidence="3" key="1">
    <citation type="submission" date="2006-05" db="EMBL/GenBank/DDBJ databases">
        <title>Complete sequence of chromosome 3 of Burkholderia cenocepacia AU 1054.</title>
        <authorList>
            <consortium name="US DOE Joint Genome Institute"/>
            <person name="Copeland A."/>
            <person name="Lucas S."/>
            <person name="Lapidus A."/>
            <person name="Barry K."/>
            <person name="Detter J.C."/>
            <person name="Glavina del Rio T."/>
            <person name="Hammon N."/>
            <person name="Israni S."/>
            <person name="Dalin E."/>
            <person name="Tice H."/>
            <person name="Pitluck S."/>
            <person name="Chain P."/>
            <person name="Malfatti S."/>
            <person name="Shin M."/>
            <person name="Vergez L."/>
            <person name="Schmutz J."/>
            <person name="Larimer F."/>
            <person name="Land M."/>
            <person name="Hauser L."/>
            <person name="Kyrpides N."/>
            <person name="Lykidis A."/>
            <person name="LiPuma J.J."/>
            <person name="Konstantinidis K."/>
            <person name="Tiedje J.M."/>
            <person name="Richardson P."/>
        </authorList>
    </citation>
    <scope>NUCLEOTIDE SEQUENCE [LARGE SCALE GENOMIC DNA]</scope>
    <source>
        <strain evidence="3">AU 1054</strain>
    </source>
</reference>
<dbReference type="AlphaFoldDB" id="A0A0H2Y2M3"/>
<dbReference type="InterPro" id="IPR006680">
    <property type="entry name" value="Amidohydro-rel"/>
</dbReference>
<protein>
    <submittedName>
        <fullName evidence="3">Amidohydrolase 2</fullName>
    </submittedName>
</protein>
<evidence type="ECO:0000313" key="3">
    <source>
        <dbReference type="EMBL" id="ABF81262.1"/>
    </source>
</evidence>
<proteinExistence type="inferred from homology"/>
<feature type="domain" description="Amidohydrolase-related" evidence="2">
    <location>
        <begin position="4"/>
        <end position="298"/>
    </location>
</feature>
<dbReference type="SUPFAM" id="SSF51556">
    <property type="entry name" value="Metallo-dependent hydrolases"/>
    <property type="match status" value="1"/>
</dbReference>
<accession>A0A0H2Y2M3</accession>
<dbReference type="InterPro" id="IPR032466">
    <property type="entry name" value="Metal_Hydrolase"/>
</dbReference>
<dbReference type="Gene3D" id="3.20.20.140">
    <property type="entry name" value="Metal-dependent hydrolases"/>
    <property type="match status" value="1"/>
</dbReference>
<dbReference type="HOGENOM" id="CLU_044590_3_1_4"/>
<dbReference type="PANTHER" id="PTHR43569">
    <property type="entry name" value="AMIDOHYDROLASE"/>
    <property type="match status" value="1"/>
</dbReference>
<dbReference type="Pfam" id="PF04909">
    <property type="entry name" value="Amidohydro_2"/>
    <property type="match status" value="1"/>
</dbReference>
<dbReference type="GO" id="GO:0016787">
    <property type="term" value="F:hydrolase activity"/>
    <property type="evidence" value="ECO:0007669"/>
    <property type="project" value="UniProtKB-KW"/>
</dbReference>
<evidence type="ECO:0000256" key="1">
    <source>
        <dbReference type="ARBA" id="ARBA00038310"/>
    </source>
</evidence>
<dbReference type="EMBL" id="CP000380">
    <property type="protein sequence ID" value="ABF81262.1"/>
    <property type="molecule type" value="Genomic_DNA"/>
</dbReference>
<dbReference type="PANTHER" id="PTHR43569:SF1">
    <property type="entry name" value="BLL3371 PROTEIN"/>
    <property type="match status" value="1"/>
</dbReference>
<sequence>MQVVDPHVHFWDADALSYGWLDRARPAFSGAVAELPRRYLPADLRADAGADIDVLKVVHVEAIHDAWTTPSEVDWLQALADAPASDGMPDGIVAGVDLFAPDARIRLAGAAAHPNVRGIRQVLNRHPDPWYNYVDVDYLAEPRWRENFGMLSEFGLSFDLQLYPAQVGAALAVIDAHPDTPVIVNHTGMFVDRSSVHGWREWRDGLRGLARRANVTMKLSGLAMFDHRWTVESFRPYVLEAIDVFGVARCMFASNFPVDRLHAGYRALWHAYAAIVAGAGDEEREALFVHNALRTYRL</sequence>
<organism evidence="3">
    <name type="scientific">Burkholderia orbicola (strain AU 1054)</name>
    <dbReference type="NCBI Taxonomy" id="331271"/>
    <lineage>
        <taxon>Bacteria</taxon>
        <taxon>Pseudomonadati</taxon>
        <taxon>Pseudomonadota</taxon>
        <taxon>Betaproteobacteria</taxon>
        <taxon>Burkholderiales</taxon>
        <taxon>Burkholderiaceae</taxon>
        <taxon>Burkholderia</taxon>
        <taxon>Burkholderia cepacia complex</taxon>
        <taxon>Burkholderia orbicola</taxon>
    </lineage>
</organism>